<feature type="binding site" evidence="11">
    <location>
        <position position="46"/>
    </location>
    <ligand>
        <name>NADP(+)</name>
        <dbReference type="ChEBI" id="CHEBI:58349"/>
    </ligand>
</feature>
<dbReference type="PANTHER" id="PTHR21085">
    <property type="entry name" value="CHORISMATE SYNTHASE"/>
    <property type="match status" value="1"/>
</dbReference>
<proteinExistence type="inferred from homology"/>
<evidence type="ECO:0000256" key="10">
    <source>
        <dbReference type="ARBA" id="ARBA00023239"/>
    </source>
</evidence>
<dbReference type="GO" id="GO:0004107">
    <property type="term" value="F:chorismate synthase activity"/>
    <property type="evidence" value="ECO:0007669"/>
    <property type="project" value="UniProtKB-UniRule"/>
</dbReference>
<name>D9S0X5_THEOJ</name>
<evidence type="ECO:0000313" key="13">
    <source>
        <dbReference type="EMBL" id="ADL07139.1"/>
    </source>
</evidence>
<keyword evidence="10 11" id="KW-0456">Lyase</keyword>
<dbReference type="Pfam" id="PF01264">
    <property type="entry name" value="Chorismate_synt"/>
    <property type="match status" value="1"/>
</dbReference>
<dbReference type="RefSeq" id="WP_013275189.1">
    <property type="nucleotide sequence ID" value="NC_014377.1"/>
</dbReference>
<feature type="binding site" evidence="11">
    <location>
        <begin position="120"/>
        <end position="122"/>
    </location>
    <ligand>
        <name>FMN</name>
        <dbReference type="ChEBI" id="CHEBI:58210"/>
    </ligand>
</feature>
<dbReference type="PROSITE" id="PS00788">
    <property type="entry name" value="CHORISMATE_SYNTHASE_2"/>
    <property type="match status" value="1"/>
</dbReference>
<dbReference type="SUPFAM" id="SSF103263">
    <property type="entry name" value="Chorismate synthase, AroC"/>
    <property type="match status" value="1"/>
</dbReference>
<keyword evidence="9 11" id="KW-0057">Aromatic amino acid biosynthesis</keyword>
<evidence type="ECO:0000256" key="11">
    <source>
        <dbReference type="HAMAP-Rule" id="MF_00300"/>
    </source>
</evidence>
<evidence type="ECO:0000256" key="8">
    <source>
        <dbReference type="ARBA" id="ARBA00022857"/>
    </source>
</evidence>
<keyword evidence="6 11" id="KW-0288">FMN</keyword>
<dbReference type="AlphaFoldDB" id="D9S0X5"/>
<dbReference type="GO" id="GO:0010181">
    <property type="term" value="F:FMN binding"/>
    <property type="evidence" value="ECO:0007669"/>
    <property type="project" value="TreeGrafter"/>
</dbReference>
<evidence type="ECO:0000256" key="12">
    <source>
        <dbReference type="RuleBase" id="RU000605"/>
    </source>
</evidence>
<comment type="pathway">
    <text evidence="1 11 12">Metabolic intermediate biosynthesis; chorismate biosynthesis; chorismate from D-erythrose 4-phosphate and phosphoenolpyruvate: step 7/7.</text>
</comment>
<dbReference type="NCBIfam" id="TIGR00033">
    <property type="entry name" value="aroC"/>
    <property type="match status" value="1"/>
</dbReference>
<comment type="function">
    <text evidence="11">Catalyzes the anti-1,4-elimination of the C-3 phosphate and the C-6 proR hydrogen from 5-enolpyruvylshikimate-3-phosphate (EPSP) to yield chorismate, which is the branch point compound that serves as the starting substrate for the three terminal pathways of aromatic amino acid biosynthesis. This reaction introduces a second double bond into the aromatic ring system.</text>
</comment>
<keyword evidence="8 11" id="KW-0521">NADP</keyword>
<dbReference type="Proteomes" id="UP000000272">
    <property type="component" value="Chromosome"/>
</dbReference>
<feature type="binding site" evidence="11">
    <location>
        <position position="326"/>
    </location>
    <ligand>
        <name>FMN</name>
        <dbReference type="ChEBI" id="CHEBI:58210"/>
    </ligand>
</feature>
<evidence type="ECO:0000256" key="2">
    <source>
        <dbReference type="ARBA" id="ARBA00008014"/>
    </source>
</evidence>
<dbReference type="FunFam" id="3.60.150.10:FF:000002">
    <property type="entry name" value="Chorismate synthase"/>
    <property type="match status" value="1"/>
</dbReference>
<dbReference type="eggNOG" id="COG0082">
    <property type="taxonomic scope" value="Bacteria"/>
</dbReference>
<feature type="binding site" evidence="11">
    <location>
        <position position="285"/>
    </location>
    <ligand>
        <name>FMN</name>
        <dbReference type="ChEBI" id="CHEBI:58210"/>
    </ligand>
</feature>
<evidence type="ECO:0000313" key="14">
    <source>
        <dbReference type="Proteomes" id="UP000000272"/>
    </source>
</evidence>
<dbReference type="NCBIfam" id="NF003793">
    <property type="entry name" value="PRK05382.1"/>
    <property type="match status" value="1"/>
</dbReference>
<dbReference type="HAMAP" id="MF_00300">
    <property type="entry name" value="Chorismate_synth"/>
    <property type="match status" value="1"/>
</dbReference>
<comment type="subunit">
    <text evidence="11">Homotetramer.</text>
</comment>
<dbReference type="GO" id="GO:0009073">
    <property type="term" value="P:aromatic amino acid family biosynthetic process"/>
    <property type="evidence" value="ECO:0007669"/>
    <property type="project" value="UniProtKB-KW"/>
</dbReference>
<feature type="binding site" evidence="11">
    <location>
        <position position="40"/>
    </location>
    <ligand>
        <name>NADP(+)</name>
        <dbReference type="ChEBI" id="CHEBI:58349"/>
    </ligand>
</feature>
<evidence type="ECO:0000256" key="1">
    <source>
        <dbReference type="ARBA" id="ARBA00005044"/>
    </source>
</evidence>
<dbReference type="GO" id="GO:0008652">
    <property type="term" value="P:amino acid biosynthetic process"/>
    <property type="evidence" value="ECO:0007669"/>
    <property type="project" value="UniProtKB-KW"/>
</dbReference>
<keyword evidence="14" id="KW-1185">Reference proteome</keyword>
<dbReference type="HOGENOM" id="CLU_034547_2_0_9"/>
<dbReference type="PANTHER" id="PTHR21085:SF0">
    <property type="entry name" value="CHORISMATE SYNTHASE"/>
    <property type="match status" value="1"/>
</dbReference>
<feature type="binding site" evidence="11">
    <location>
        <begin position="300"/>
        <end position="304"/>
    </location>
    <ligand>
        <name>FMN</name>
        <dbReference type="ChEBI" id="CHEBI:58210"/>
    </ligand>
</feature>
<reference evidence="13 14" key="1">
    <citation type="journal article" date="2010" name="Stand. Genomic Sci.">
        <title>Complete genome sequence of Thermosediminibacter oceani type strain (JW/IW-1228P).</title>
        <authorList>
            <person name="Pitluck S."/>
            <person name="Yasawong M."/>
            <person name="Munk C."/>
            <person name="Nolan M."/>
            <person name="Lapidus A."/>
            <person name="Lucas S."/>
            <person name="Glavina Del Rio T."/>
            <person name="Tice H."/>
            <person name="Cheng J.F."/>
            <person name="Bruce D."/>
            <person name="Detter C."/>
            <person name="Tapia R."/>
            <person name="Han C."/>
            <person name="Goodwin L."/>
            <person name="Liolios K."/>
            <person name="Ivanova N."/>
            <person name="Mavromatis K."/>
            <person name="Mikhailova N."/>
            <person name="Pati A."/>
            <person name="Chen A."/>
            <person name="Palaniappan K."/>
            <person name="Land M."/>
            <person name="Hauser L."/>
            <person name="Chang Y.J."/>
            <person name="Jeffries C.D."/>
            <person name="Rohde M."/>
            <person name="Spring S."/>
            <person name="Sikorski J."/>
            <person name="Goker M."/>
            <person name="Woyke T."/>
            <person name="Bristow J."/>
            <person name="Eisen J.A."/>
            <person name="Markowitz V."/>
            <person name="Hugenholtz P."/>
            <person name="Kyrpides N.C."/>
            <person name="Klenk H.P."/>
        </authorList>
    </citation>
    <scope>NUCLEOTIDE SEQUENCE [LARGE SCALE GENOMIC DNA]</scope>
    <source>
        <strain evidence="14">ATCC BAA-1034 / DSM 16646 / JW/IW-1228P</strain>
    </source>
</reference>
<evidence type="ECO:0000256" key="7">
    <source>
        <dbReference type="ARBA" id="ARBA00022827"/>
    </source>
</evidence>
<dbReference type="STRING" id="555079.Toce_0358"/>
<keyword evidence="7 11" id="KW-0274">FAD</keyword>
<protein>
    <recommendedName>
        <fullName evidence="3 11">Chorismate synthase</fullName>
        <shortName evidence="11">CS</shortName>
        <ecNumber evidence="3 11">4.2.3.5</ecNumber>
    </recommendedName>
    <alternativeName>
        <fullName evidence="11">5-enolpyruvylshikimate-3-phosphate phospholyase</fullName>
    </alternativeName>
</protein>
<dbReference type="InterPro" id="IPR035904">
    <property type="entry name" value="Chorismate_synth_AroC_sf"/>
</dbReference>
<gene>
    <name evidence="11" type="primary">aroC</name>
    <name evidence="13" type="ordered locus">Toce_0358</name>
</gene>
<dbReference type="Gene3D" id="3.60.150.10">
    <property type="entry name" value="Chorismate synthase AroC"/>
    <property type="match status" value="1"/>
</dbReference>
<dbReference type="EMBL" id="CP002131">
    <property type="protein sequence ID" value="ADL07139.1"/>
    <property type="molecule type" value="Genomic_DNA"/>
</dbReference>
<feature type="binding site" evidence="11">
    <location>
        <begin position="239"/>
        <end position="240"/>
    </location>
    <ligand>
        <name>FMN</name>
        <dbReference type="ChEBI" id="CHEBI:58210"/>
    </ligand>
</feature>
<dbReference type="PIRSF" id="PIRSF001456">
    <property type="entry name" value="Chorismate_synth"/>
    <property type="match status" value="1"/>
</dbReference>
<evidence type="ECO:0000256" key="5">
    <source>
        <dbReference type="ARBA" id="ARBA00022630"/>
    </source>
</evidence>
<dbReference type="InterPro" id="IPR020541">
    <property type="entry name" value="Chorismate_synthase_CS"/>
</dbReference>
<dbReference type="InterPro" id="IPR000453">
    <property type="entry name" value="Chorismate_synth"/>
</dbReference>
<dbReference type="GO" id="GO:0005829">
    <property type="term" value="C:cytosol"/>
    <property type="evidence" value="ECO:0007669"/>
    <property type="project" value="TreeGrafter"/>
</dbReference>
<dbReference type="UniPathway" id="UPA00053">
    <property type="reaction ID" value="UER00090"/>
</dbReference>
<evidence type="ECO:0000256" key="3">
    <source>
        <dbReference type="ARBA" id="ARBA00013036"/>
    </source>
</evidence>
<keyword evidence="5 11" id="KW-0285">Flavoprotein</keyword>
<dbReference type="GO" id="GO:0009423">
    <property type="term" value="P:chorismate biosynthetic process"/>
    <property type="evidence" value="ECO:0007669"/>
    <property type="project" value="UniProtKB-UniRule"/>
</dbReference>
<comment type="cofactor">
    <cofactor evidence="11 12">
        <name>FMNH2</name>
        <dbReference type="ChEBI" id="CHEBI:57618"/>
    </cofactor>
    <text evidence="11 12">Reduced FMN (FMNH(2)).</text>
</comment>
<comment type="catalytic activity">
    <reaction evidence="11 12">
        <text>5-O-(1-carboxyvinyl)-3-phosphoshikimate = chorismate + phosphate</text>
        <dbReference type="Rhea" id="RHEA:21020"/>
        <dbReference type="ChEBI" id="CHEBI:29748"/>
        <dbReference type="ChEBI" id="CHEBI:43474"/>
        <dbReference type="ChEBI" id="CHEBI:57701"/>
        <dbReference type="EC" id="4.2.3.5"/>
    </reaction>
</comment>
<dbReference type="PROSITE" id="PS00787">
    <property type="entry name" value="CHORISMATE_SYNTHASE_1"/>
    <property type="match status" value="1"/>
</dbReference>
<accession>D9S0X5</accession>
<evidence type="ECO:0000256" key="9">
    <source>
        <dbReference type="ARBA" id="ARBA00023141"/>
    </source>
</evidence>
<dbReference type="OrthoDB" id="9771806at2"/>
<dbReference type="EC" id="4.2.3.5" evidence="3 11"/>
<dbReference type="KEGG" id="toc:Toce_0358"/>
<sequence length="377" mass="41202">MLRFLTAGESHGKALVAVIEGLPANLAVDVDFINRELSRRQMGYGRGGRMKIEKDAVEVISGLREGRTTGSPVAFIIPNLDYPNWKDKALEPVTRPRPGHGDLAGALKYRQDDIRNILERASARETAARVAVGAVAKQLLAIFNIEVLSHVIAIGGIKANVKDPLLEDLRRADESPVRCLDRIAEQKMMEAIDNAKRDGDSLGGVFEVVAFNVPVGLGSHAHWDRKLDGRIVWSLMSVQGIKGVEIGLGFEAAARKGSQVHDEIFYDSESRRFYRKTNNAGGLEAGITNGCPLVVRAAMKPIPTLYRPLLSVDIKTKEQFAAGVERSDVCAVPAASIVGEAAVAWVLAGALVEKFGGDTVEEMREGFERWMKYLQEF</sequence>
<dbReference type="PROSITE" id="PS00789">
    <property type="entry name" value="CHORISMATE_SYNTHASE_3"/>
    <property type="match status" value="1"/>
</dbReference>
<evidence type="ECO:0000256" key="4">
    <source>
        <dbReference type="ARBA" id="ARBA00022605"/>
    </source>
</evidence>
<evidence type="ECO:0000256" key="6">
    <source>
        <dbReference type="ARBA" id="ARBA00022643"/>
    </source>
</evidence>
<dbReference type="CDD" id="cd07304">
    <property type="entry name" value="Chorismate_synthase"/>
    <property type="match status" value="1"/>
</dbReference>
<organism evidence="13 14">
    <name type="scientific">Thermosediminibacter oceani (strain ATCC BAA-1034 / DSM 16646 / JW/IW-1228P)</name>
    <dbReference type="NCBI Taxonomy" id="555079"/>
    <lineage>
        <taxon>Bacteria</taxon>
        <taxon>Bacillati</taxon>
        <taxon>Bacillota</taxon>
        <taxon>Clostridia</taxon>
        <taxon>Thermosediminibacterales</taxon>
        <taxon>Thermosediminibacteraceae</taxon>
        <taxon>Thermosediminibacter</taxon>
    </lineage>
</organism>
<keyword evidence="4 11" id="KW-0028">Amino-acid biosynthesis</keyword>
<comment type="similarity">
    <text evidence="2 11 12">Belongs to the chorismate synthase family.</text>
</comment>